<evidence type="ECO:0000313" key="3">
    <source>
        <dbReference type="Proteomes" id="UP001153269"/>
    </source>
</evidence>
<proteinExistence type="predicted"/>
<sequence length="100" mass="10426">MAQSTMISLGIPAADADCLTIITTTSSLSSPPPSLPPLLSRPGYPSLPPAILLLSDCTLHLCFPFSSVLHPCARPIVPGNTTAASQSKKHKMSALQSDEN</sequence>
<evidence type="ECO:0000256" key="1">
    <source>
        <dbReference type="SAM" id="MobiDB-lite"/>
    </source>
</evidence>
<keyword evidence="3" id="KW-1185">Reference proteome</keyword>
<accession>A0A9N7TV59</accession>
<name>A0A9N7TV59_PLEPL</name>
<reference evidence="2" key="1">
    <citation type="submission" date="2020-03" db="EMBL/GenBank/DDBJ databases">
        <authorList>
            <person name="Weist P."/>
        </authorList>
    </citation>
    <scope>NUCLEOTIDE SEQUENCE</scope>
</reference>
<protein>
    <submittedName>
        <fullName evidence="2">Uncharacterized protein</fullName>
    </submittedName>
</protein>
<organism evidence="2 3">
    <name type="scientific">Pleuronectes platessa</name>
    <name type="common">European plaice</name>
    <dbReference type="NCBI Taxonomy" id="8262"/>
    <lineage>
        <taxon>Eukaryota</taxon>
        <taxon>Metazoa</taxon>
        <taxon>Chordata</taxon>
        <taxon>Craniata</taxon>
        <taxon>Vertebrata</taxon>
        <taxon>Euteleostomi</taxon>
        <taxon>Actinopterygii</taxon>
        <taxon>Neopterygii</taxon>
        <taxon>Teleostei</taxon>
        <taxon>Neoteleostei</taxon>
        <taxon>Acanthomorphata</taxon>
        <taxon>Carangaria</taxon>
        <taxon>Pleuronectiformes</taxon>
        <taxon>Pleuronectoidei</taxon>
        <taxon>Pleuronectidae</taxon>
        <taxon>Pleuronectes</taxon>
    </lineage>
</organism>
<gene>
    <name evidence="2" type="ORF">PLEPLA_LOCUS6535</name>
</gene>
<feature type="region of interest" description="Disordered" evidence="1">
    <location>
        <begin position="80"/>
        <end position="100"/>
    </location>
</feature>
<dbReference type="AlphaFoldDB" id="A0A9N7TV59"/>
<comment type="caution">
    <text evidence="2">The sequence shown here is derived from an EMBL/GenBank/DDBJ whole genome shotgun (WGS) entry which is preliminary data.</text>
</comment>
<dbReference type="EMBL" id="CADEAL010000336">
    <property type="protein sequence ID" value="CAB1418709.1"/>
    <property type="molecule type" value="Genomic_DNA"/>
</dbReference>
<dbReference type="Proteomes" id="UP001153269">
    <property type="component" value="Unassembled WGS sequence"/>
</dbReference>
<evidence type="ECO:0000313" key="2">
    <source>
        <dbReference type="EMBL" id="CAB1418709.1"/>
    </source>
</evidence>